<proteinExistence type="inferred from homology"/>
<dbReference type="GO" id="GO:0035251">
    <property type="term" value="F:UDP-glucosyltransferase activity"/>
    <property type="evidence" value="ECO:0007669"/>
    <property type="project" value="InterPro"/>
</dbReference>
<dbReference type="PANTHER" id="PTHR48049:SF167">
    <property type="entry name" value="GLYCOSYLTRANSFERASE"/>
    <property type="match status" value="1"/>
</dbReference>
<reference evidence="2" key="2">
    <citation type="submission" date="2023-06" db="EMBL/GenBank/DDBJ databases">
        <authorList>
            <person name="Swenson N.G."/>
            <person name="Wegrzyn J.L."/>
            <person name="Mcevoy S.L."/>
        </authorList>
    </citation>
    <scope>NUCLEOTIDE SEQUENCE</scope>
    <source>
        <strain evidence="2">NS2018</strain>
        <tissue evidence="2">Leaf</tissue>
    </source>
</reference>
<sequence>MPEHQPGNLKLKFRCEINSQDGEQNVERMTDYLFSVSYPGRDYIRSSHVIIGFGFHFLHKICGNELSFRFFVKKDPWSLRPENCKVVKCGVHFMLAKHLKRLINRGFIRVQVELKLNITVKINAITHCGASLLLEAMMTECQLVLLPNFGDQIIQARLMGGDLKVGVEVEKGEEDELFTREGV</sequence>
<comment type="caution">
    <text evidence="2">The sequence shown here is derived from an EMBL/GenBank/DDBJ whole genome shotgun (WGS) entry which is preliminary data.</text>
</comment>
<name>A0AA39RP89_ACESA</name>
<dbReference type="AlphaFoldDB" id="A0AA39RP89"/>
<evidence type="ECO:0000313" key="2">
    <source>
        <dbReference type="EMBL" id="KAK0577973.1"/>
    </source>
</evidence>
<dbReference type="Proteomes" id="UP001168877">
    <property type="component" value="Unassembled WGS sequence"/>
</dbReference>
<dbReference type="SUPFAM" id="SSF53756">
    <property type="entry name" value="UDP-Glycosyltransferase/glycogen phosphorylase"/>
    <property type="match status" value="1"/>
</dbReference>
<comment type="similarity">
    <text evidence="1">Belongs to the UDP-glycosyltransferase family.</text>
</comment>
<protein>
    <submittedName>
        <fullName evidence="2">Uncharacterized protein</fullName>
    </submittedName>
</protein>
<dbReference type="PANTHER" id="PTHR48049">
    <property type="entry name" value="GLYCOSYLTRANSFERASE"/>
    <property type="match status" value="1"/>
</dbReference>
<dbReference type="Gene3D" id="3.40.50.2000">
    <property type="entry name" value="Glycogen Phosphorylase B"/>
    <property type="match status" value="1"/>
</dbReference>
<dbReference type="EMBL" id="JAUESC010000385">
    <property type="protein sequence ID" value="KAK0577973.1"/>
    <property type="molecule type" value="Genomic_DNA"/>
</dbReference>
<evidence type="ECO:0000256" key="1">
    <source>
        <dbReference type="ARBA" id="ARBA00009995"/>
    </source>
</evidence>
<organism evidence="2 3">
    <name type="scientific">Acer saccharum</name>
    <name type="common">Sugar maple</name>
    <dbReference type="NCBI Taxonomy" id="4024"/>
    <lineage>
        <taxon>Eukaryota</taxon>
        <taxon>Viridiplantae</taxon>
        <taxon>Streptophyta</taxon>
        <taxon>Embryophyta</taxon>
        <taxon>Tracheophyta</taxon>
        <taxon>Spermatophyta</taxon>
        <taxon>Magnoliopsida</taxon>
        <taxon>eudicotyledons</taxon>
        <taxon>Gunneridae</taxon>
        <taxon>Pentapetalae</taxon>
        <taxon>rosids</taxon>
        <taxon>malvids</taxon>
        <taxon>Sapindales</taxon>
        <taxon>Sapindaceae</taxon>
        <taxon>Hippocastanoideae</taxon>
        <taxon>Acereae</taxon>
        <taxon>Acer</taxon>
    </lineage>
</organism>
<dbReference type="InterPro" id="IPR050481">
    <property type="entry name" value="UDP-glycosyltransf_plant"/>
</dbReference>
<accession>A0AA39RP89</accession>
<gene>
    <name evidence="2" type="ORF">LWI29_003125</name>
</gene>
<keyword evidence="3" id="KW-1185">Reference proteome</keyword>
<evidence type="ECO:0000313" key="3">
    <source>
        <dbReference type="Proteomes" id="UP001168877"/>
    </source>
</evidence>
<reference evidence="2" key="1">
    <citation type="journal article" date="2022" name="Plant J.">
        <title>Strategies of tolerance reflected in two North American maple genomes.</title>
        <authorList>
            <person name="McEvoy S.L."/>
            <person name="Sezen U.U."/>
            <person name="Trouern-Trend A."/>
            <person name="McMahon S.M."/>
            <person name="Schaberg P.G."/>
            <person name="Yang J."/>
            <person name="Wegrzyn J.L."/>
            <person name="Swenson N.G."/>
        </authorList>
    </citation>
    <scope>NUCLEOTIDE SEQUENCE</scope>
    <source>
        <strain evidence="2">NS2018</strain>
    </source>
</reference>